<evidence type="ECO:0000313" key="3">
    <source>
        <dbReference type="Proteomes" id="UP000300142"/>
    </source>
</evidence>
<dbReference type="EMBL" id="BJCE01000283">
    <property type="protein sequence ID" value="GCL39614.1"/>
    <property type="molecule type" value="Genomic_DNA"/>
</dbReference>
<comment type="caution">
    <text evidence="2">The sequence shown here is derived from an EMBL/GenBank/DDBJ whole genome shotgun (WGS) entry which is preliminary data.</text>
</comment>
<dbReference type="RefSeq" id="WP_137669146.1">
    <property type="nucleotide sequence ID" value="NZ_BJCE01000283.1"/>
</dbReference>
<dbReference type="Proteomes" id="UP000300142">
    <property type="component" value="Unassembled WGS sequence"/>
</dbReference>
<feature type="domain" description="Abortive infection protein-like C-terminal" evidence="1">
    <location>
        <begin position="67"/>
        <end position="143"/>
    </location>
</feature>
<dbReference type="InterPro" id="IPR026001">
    <property type="entry name" value="Abi-like_C"/>
</dbReference>
<evidence type="ECO:0000313" key="2">
    <source>
        <dbReference type="EMBL" id="GCL39614.1"/>
    </source>
</evidence>
<organism evidence="2 3">
    <name type="scientific">Sphaerospermopsis reniformis</name>
    <dbReference type="NCBI Taxonomy" id="531300"/>
    <lineage>
        <taxon>Bacteria</taxon>
        <taxon>Bacillati</taxon>
        <taxon>Cyanobacteriota</taxon>
        <taxon>Cyanophyceae</taxon>
        <taxon>Nostocales</taxon>
        <taxon>Aphanizomenonaceae</taxon>
        <taxon>Sphaerospermopsis</taxon>
    </lineage>
</organism>
<name>A0A480ABW7_9CYAN</name>
<evidence type="ECO:0000259" key="1">
    <source>
        <dbReference type="Pfam" id="PF14355"/>
    </source>
</evidence>
<dbReference type="AlphaFoldDB" id="A0A480ABW7"/>
<dbReference type="Pfam" id="PF14355">
    <property type="entry name" value="Abi_C"/>
    <property type="match status" value="1"/>
</dbReference>
<sequence length="213" mass="24619">MEKLKELIQQYHRWQGLKDYVEKIEYFKTFDFPSAIGNAKALIESICKTILDEQKTYEYKTNDSVNKLVTETIKTLNINLTNGVATFGSGLITASQNLGELRNRIDTSSHGQSLLTSKDNQIEELTAYFLISSVELIACFLIKYYEIEHPRKQQEKEILFTDFEDFNLYLDTEYGNANIAGLFYATSETLFLIDKIAYQTKYQEYLGSQNETN</sequence>
<proteinExistence type="predicted"/>
<reference evidence="3" key="1">
    <citation type="submission" date="2019-02" db="EMBL/GenBank/DDBJ databases">
        <title>Draft genome sequence of Sphaerospermopsis reniformis NIES-1949.</title>
        <authorList>
            <person name="Yamaguchi H."/>
            <person name="Suzuki S."/>
            <person name="Kawachi M."/>
        </authorList>
    </citation>
    <scope>NUCLEOTIDE SEQUENCE [LARGE SCALE GENOMIC DNA]</scope>
    <source>
        <strain evidence="3">NIES-1949</strain>
    </source>
</reference>
<gene>
    <name evidence="2" type="ORF">SR1949_47410</name>
</gene>
<keyword evidence="3" id="KW-1185">Reference proteome</keyword>
<accession>A0A480ABW7</accession>
<protein>
    <recommendedName>
        <fullName evidence="1">Abortive infection protein-like C-terminal domain-containing protein</fullName>
    </recommendedName>
</protein>